<dbReference type="STRING" id="7918.ENSLOCP00000022345"/>
<dbReference type="Proteomes" id="UP000018468">
    <property type="component" value="Linkage group LG5"/>
</dbReference>
<dbReference type="GeneTree" id="ENSGT00940000170246"/>
<accession>W5NNY6</accession>
<dbReference type="EMBL" id="AHAT01020685">
    <property type="status" value="NOT_ANNOTATED_CDS"/>
    <property type="molecule type" value="Genomic_DNA"/>
</dbReference>
<dbReference type="InParanoid" id="W5NNY6"/>
<organism evidence="1 2">
    <name type="scientific">Lepisosteus oculatus</name>
    <name type="common">Spotted gar</name>
    <dbReference type="NCBI Taxonomy" id="7918"/>
    <lineage>
        <taxon>Eukaryota</taxon>
        <taxon>Metazoa</taxon>
        <taxon>Chordata</taxon>
        <taxon>Craniata</taxon>
        <taxon>Vertebrata</taxon>
        <taxon>Euteleostomi</taxon>
        <taxon>Actinopterygii</taxon>
        <taxon>Neopterygii</taxon>
        <taxon>Holostei</taxon>
        <taxon>Semionotiformes</taxon>
        <taxon>Lepisosteidae</taxon>
        <taxon>Lepisosteus</taxon>
    </lineage>
</organism>
<keyword evidence="2" id="KW-1185">Reference proteome</keyword>
<dbReference type="Bgee" id="ENSLOCG00000018244">
    <property type="expression patterns" value="Expressed in testis and 2 other cell types or tissues"/>
</dbReference>
<name>W5NNY6_LEPOC</name>
<reference evidence="1" key="2">
    <citation type="submission" date="2025-08" db="UniProtKB">
        <authorList>
            <consortium name="Ensembl"/>
        </authorList>
    </citation>
    <scope>IDENTIFICATION</scope>
</reference>
<dbReference type="AlphaFoldDB" id="W5NNY6"/>
<dbReference type="PANTHER" id="PTHR46238:SF8">
    <property type="entry name" value="ENDONUCLEASE_EXONUCLEASE_PHOSPHATASE DOMAIN-CONTAINING PROTEIN"/>
    <property type="match status" value="1"/>
</dbReference>
<protein>
    <recommendedName>
        <fullName evidence="3">Reverse transcriptase</fullName>
    </recommendedName>
</protein>
<reference evidence="1" key="3">
    <citation type="submission" date="2025-09" db="UniProtKB">
        <authorList>
            <consortium name="Ensembl"/>
        </authorList>
    </citation>
    <scope>IDENTIFICATION</scope>
</reference>
<evidence type="ECO:0008006" key="3">
    <source>
        <dbReference type="Google" id="ProtNLM"/>
    </source>
</evidence>
<reference evidence="2" key="1">
    <citation type="submission" date="2011-12" db="EMBL/GenBank/DDBJ databases">
        <title>The Draft Genome of Lepisosteus oculatus.</title>
        <authorList>
            <consortium name="The Broad Institute Genome Assembly &amp; Analysis Group"/>
            <consortium name="Computational R&amp;D Group"/>
            <consortium name="and Sequencing Platform"/>
            <person name="Di Palma F."/>
            <person name="Alfoldi J."/>
            <person name="Johnson J."/>
            <person name="Berlin A."/>
            <person name="Gnerre S."/>
            <person name="Jaffe D."/>
            <person name="MacCallum I."/>
            <person name="Young S."/>
            <person name="Walker B.J."/>
            <person name="Lander E.S."/>
            <person name="Lindblad-Toh K."/>
        </authorList>
    </citation>
    <scope>NUCLEOTIDE SEQUENCE [LARGE SCALE GENOMIC DNA]</scope>
</reference>
<proteinExistence type="predicted"/>
<evidence type="ECO:0000313" key="2">
    <source>
        <dbReference type="Proteomes" id="UP000018468"/>
    </source>
</evidence>
<dbReference type="HOGENOM" id="CLU_000680_32_7_1"/>
<dbReference type="OMA" id="NDCFRES"/>
<dbReference type="eggNOG" id="KOG1075">
    <property type="taxonomic scope" value="Eukaryota"/>
</dbReference>
<sequence>MKMKMLRWTLGLTRLDHVMNEGVRKTFKVAPITEKMRESRLRWYGHVLRNNDTSMAETALELNVEGRRPRGRPFTRWLDRLKVDMRLAKVTCRDASDRTKWKNWCKQADP</sequence>
<evidence type="ECO:0000313" key="1">
    <source>
        <dbReference type="Ensembl" id="ENSLOCP00000022345.1"/>
    </source>
</evidence>
<dbReference type="PANTHER" id="PTHR46238">
    <property type="entry name" value="REVERSE TRANSCRIPTASE DOMAIN-CONTAINING PROTEIN"/>
    <property type="match status" value="1"/>
</dbReference>
<dbReference type="Ensembl" id="ENSLOCT00000022386.1">
    <property type="protein sequence ID" value="ENSLOCP00000022345.1"/>
    <property type="gene ID" value="ENSLOCG00000018244.1"/>
</dbReference>